<protein>
    <submittedName>
        <fullName evidence="2">Uncharacterized protein</fullName>
    </submittedName>
</protein>
<sequence length="67" mass="7187">MRHTETEKPEIAGLRAMLPSWMFWGGIAALIAAIVLVIIALSTGAEQTGIEESPFRNVPEPVLSPDG</sequence>
<proteinExistence type="predicted"/>
<dbReference type="STRING" id="871652.SAMN04515673_103311"/>
<evidence type="ECO:0000313" key="3">
    <source>
        <dbReference type="Proteomes" id="UP000199302"/>
    </source>
</evidence>
<evidence type="ECO:0000256" key="1">
    <source>
        <dbReference type="SAM" id="Phobius"/>
    </source>
</evidence>
<keyword evidence="1" id="KW-0472">Membrane</keyword>
<feature type="transmembrane region" description="Helical" evidence="1">
    <location>
        <begin position="21"/>
        <end position="41"/>
    </location>
</feature>
<dbReference type="RefSeq" id="WP_092078380.1">
    <property type="nucleotide sequence ID" value="NZ_FOYI01000003.1"/>
</dbReference>
<dbReference type="EMBL" id="FOYI01000003">
    <property type="protein sequence ID" value="SFR05138.1"/>
    <property type="molecule type" value="Genomic_DNA"/>
</dbReference>
<accession>A0A1I6DIB4</accession>
<keyword evidence="3" id="KW-1185">Reference proteome</keyword>
<evidence type="ECO:0000313" key="2">
    <source>
        <dbReference type="EMBL" id="SFR05138.1"/>
    </source>
</evidence>
<dbReference type="Proteomes" id="UP000199302">
    <property type="component" value="Unassembled WGS sequence"/>
</dbReference>
<keyword evidence="1" id="KW-0812">Transmembrane</keyword>
<keyword evidence="1" id="KW-1133">Transmembrane helix</keyword>
<organism evidence="2 3">
    <name type="scientific">Poseidonocella sedimentorum</name>
    <dbReference type="NCBI Taxonomy" id="871652"/>
    <lineage>
        <taxon>Bacteria</taxon>
        <taxon>Pseudomonadati</taxon>
        <taxon>Pseudomonadota</taxon>
        <taxon>Alphaproteobacteria</taxon>
        <taxon>Rhodobacterales</taxon>
        <taxon>Roseobacteraceae</taxon>
        <taxon>Poseidonocella</taxon>
    </lineage>
</organism>
<reference evidence="2 3" key="1">
    <citation type="submission" date="2016-10" db="EMBL/GenBank/DDBJ databases">
        <authorList>
            <person name="de Groot N.N."/>
        </authorList>
    </citation>
    <scope>NUCLEOTIDE SEQUENCE [LARGE SCALE GENOMIC DNA]</scope>
    <source>
        <strain evidence="3">KMM 9023,NRIC 0796,JCM 17311,KCTC 23692</strain>
    </source>
</reference>
<name>A0A1I6DIB4_9RHOB</name>
<gene>
    <name evidence="2" type="ORF">SAMN04515673_103311</name>
</gene>
<dbReference type="AlphaFoldDB" id="A0A1I6DIB4"/>